<organism evidence="1 2">
    <name type="scientific">Hypsibius exemplaris</name>
    <name type="common">Freshwater tardigrade</name>
    <dbReference type="NCBI Taxonomy" id="2072580"/>
    <lineage>
        <taxon>Eukaryota</taxon>
        <taxon>Metazoa</taxon>
        <taxon>Ecdysozoa</taxon>
        <taxon>Tardigrada</taxon>
        <taxon>Eutardigrada</taxon>
        <taxon>Parachela</taxon>
        <taxon>Hypsibioidea</taxon>
        <taxon>Hypsibiidae</taxon>
        <taxon>Hypsibius</taxon>
    </lineage>
</organism>
<dbReference type="EMBL" id="MTYJ01000002">
    <property type="protein sequence ID" value="OQV25550.1"/>
    <property type="molecule type" value="Genomic_DNA"/>
</dbReference>
<evidence type="ECO:0000313" key="1">
    <source>
        <dbReference type="EMBL" id="OQV25550.1"/>
    </source>
</evidence>
<gene>
    <name evidence="1" type="ORF">BV898_00488</name>
</gene>
<keyword evidence="2" id="KW-1185">Reference proteome</keyword>
<dbReference type="Proteomes" id="UP000192578">
    <property type="component" value="Unassembled WGS sequence"/>
</dbReference>
<comment type="caution">
    <text evidence="1">The sequence shown here is derived from an EMBL/GenBank/DDBJ whole genome shotgun (WGS) entry which is preliminary data.</text>
</comment>
<sequence length="107" mass="11784">MRTFLKGDVDEWAMTALPERRGGQCPVMAGPEIQLQYISSQKWVRLINIQCSHSGQGSAHGITVSVNENMQPMQSSGILLSLLTFIHSSVRSFIQTPSSPWPLAVTN</sequence>
<evidence type="ECO:0000313" key="2">
    <source>
        <dbReference type="Proteomes" id="UP000192578"/>
    </source>
</evidence>
<dbReference type="AlphaFoldDB" id="A0A1W0XDM7"/>
<proteinExistence type="predicted"/>
<accession>A0A1W0XDM7</accession>
<name>A0A1W0XDM7_HYPEX</name>
<reference evidence="2" key="1">
    <citation type="submission" date="2017-01" db="EMBL/GenBank/DDBJ databases">
        <title>Comparative genomics of anhydrobiosis in the tardigrade Hypsibius dujardini.</title>
        <authorList>
            <person name="Yoshida Y."/>
            <person name="Koutsovoulos G."/>
            <person name="Laetsch D."/>
            <person name="Stevens L."/>
            <person name="Kumar S."/>
            <person name="Horikawa D."/>
            <person name="Ishino K."/>
            <person name="Komine S."/>
            <person name="Tomita M."/>
            <person name="Blaxter M."/>
            <person name="Arakawa K."/>
        </authorList>
    </citation>
    <scope>NUCLEOTIDE SEQUENCE [LARGE SCALE GENOMIC DNA]</scope>
    <source>
        <strain evidence="2">Z151</strain>
    </source>
</reference>
<protein>
    <submittedName>
        <fullName evidence="1">Uncharacterized protein</fullName>
    </submittedName>
</protein>